<accession>A0A367G4F4</accession>
<evidence type="ECO:0000313" key="1">
    <source>
        <dbReference type="EMBL" id="RCH44884.1"/>
    </source>
</evidence>
<reference evidence="1 2" key="1">
    <citation type="submission" date="2018-02" db="EMBL/GenBank/DDBJ databases">
        <title>Complete genome sequencing of Faecalibacterium prausnitzii strains isolated from the human gut.</title>
        <authorList>
            <person name="Fitzgerald B.C."/>
            <person name="Shkoporov A.N."/>
            <person name="Ross P.R."/>
            <person name="Hill C."/>
        </authorList>
    </citation>
    <scope>NUCLEOTIDE SEQUENCE [LARGE SCALE GENOMIC DNA]</scope>
    <source>
        <strain evidence="1 2">APC942/31-1</strain>
    </source>
</reference>
<comment type="caution">
    <text evidence="1">The sequence shown here is derived from an EMBL/GenBank/DDBJ whole genome shotgun (WGS) entry which is preliminary data.</text>
</comment>
<sequence length="119" mass="14229">MGRKERRAKERQERKESIRMTPDRIYELKQKAANEAVRRVQEIEKGKEKQRAETALDMLLLFGMTYLHEQKGWGKQRLENYYDGCMDLLKEFEDGKHTIKSLRDKLVEETKINLAEVKE</sequence>
<evidence type="ECO:0000313" key="2">
    <source>
        <dbReference type="Proteomes" id="UP000253208"/>
    </source>
</evidence>
<gene>
    <name evidence="1" type="ORF">C4886_05390</name>
</gene>
<proteinExistence type="predicted"/>
<protein>
    <submittedName>
        <fullName evidence="1">Uncharacterized protein</fullName>
    </submittedName>
</protein>
<dbReference type="AlphaFoldDB" id="A0A367G4F4"/>
<organism evidence="1 2">
    <name type="scientific">Blautia obeum</name>
    <dbReference type="NCBI Taxonomy" id="40520"/>
    <lineage>
        <taxon>Bacteria</taxon>
        <taxon>Bacillati</taxon>
        <taxon>Bacillota</taxon>
        <taxon>Clostridia</taxon>
        <taxon>Lachnospirales</taxon>
        <taxon>Lachnospiraceae</taxon>
        <taxon>Blautia</taxon>
    </lineage>
</organism>
<dbReference type="EMBL" id="PSQG01000006">
    <property type="protein sequence ID" value="RCH44884.1"/>
    <property type="molecule type" value="Genomic_DNA"/>
</dbReference>
<dbReference type="RefSeq" id="WP_114001883.1">
    <property type="nucleotide sequence ID" value="NZ_PSQG01000006.1"/>
</dbReference>
<dbReference type="Proteomes" id="UP000253208">
    <property type="component" value="Unassembled WGS sequence"/>
</dbReference>
<name>A0A367G4F4_9FIRM</name>